<dbReference type="InterPro" id="IPR020831">
    <property type="entry name" value="GlycerAld/Erythrose_P_DH"/>
</dbReference>
<evidence type="ECO:0000256" key="1">
    <source>
        <dbReference type="ARBA" id="ARBA00007406"/>
    </source>
</evidence>
<feature type="binding site" evidence="4">
    <location>
        <position position="176"/>
    </location>
    <ligand>
        <name>D-glyceraldehyde 3-phosphate</name>
        <dbReference type="ChEBI" id="CHEBI:59776"/>
    </ligand>
</feature>
<feature type="domain" description="Glyceraldehyde 3-phosphate dehydrogenase NAD(P) binding" evidence="9">
    <location>
        <begin position="1"/>
        <end position="146"/>
    </location>
</feature>
<dbReference type="SUPFAM" id="SSF55347">
    <property type="entry name" value="Glyceraldehyde-3-phosphate dehydrogenase-like, C-terminal domain"/>
    <property type="match status" value="1"/>
</dbReference>
<dbReference type="InterPro" id="IPR020828">
    <property type="entry name" value="GlycerAld_3-P_DH_NAD(P)-bd"/>
</dbReference>
<feature type="binding site" evidence="5">
    <location>
        <begin position="10"/>
        <end position="11"/>
    </location>
    <ligand>
        <name>NAD(+)</name>
        <dbReference type="ChEBI" id="CHEBI:57540"/>
    </ligand>
</feature>
<dbReference type="Proteomes" id="UP000319322">
    <property type="component" value="Unassembled WGS sequence"/>
</dbReference>
<evidence type="ECO:0000313" key="11">
    <source>
        <dbReference type="Proteomes" id="UP000319322"/>
    </source>
</evidence>
<feature type="binding site" evidence="5">
    <location>
        <position position="77"/>
    </location>
    <ligand>
        <name>NAD(+)</name>
        <dbReference type="ChEBI" id="CHEBI:57540"/>
    </ligand>
</feature>
<dbReference type="NCBIfam" id="TIGR01534">
    <property type="entry name" value="GAPDH-I"/>
    <property type="match status" value="1"/>
</dbReference>
<dbReference type="PIRSF" id="PIRSF000149">
    <property type="entry name" value="GAP_DH"/>
    <property type="match status" value="1"/>
</dbReference>
<dbReference type="GO" id="GO:0016620">
    <property type="term" value="F:oxidoreductase activity, acting on the aldehyde or oxo group of donors, NAD or NADP as acceptor"/>
    <property type="evidence" value="ECO:0007669"/>
    <property type="project" value="InterPro"/>
</dbReference>
<dbReference type="InterPro" id="IPR006424">
    <property type="entry name" value="Glyceraldehyde-3-P_DH_1"/>
</dbReference>
<organism evidence="10 11">
    <name type="scientific">Helicobacter mehlei</name>
    <dbReference type="NCBI Taxonomy" id="2316080"/>
    <lineage>
        <taxon>Bacteria</taxon>
        <taxon>Pseudomonadati</taxon>
        <taxon>Campylobacterota</taxon>
        <taxon>Epsilonproteobacteria</taxon>
        <taxon>Campylobacterales</taxon>
        <taxon>Helicobacteraceae</taxon>
        <taxon>Helicobacter</taxon>
    </lineage>
</organism>
<proteinExistence type="inferred from homology"/>
<keyword evidence="5" id="KW-0520">NAD</keyword>
<keyword evidence="2 8" id="KW-0560">Oxidoreductase</keyword>
<feature type="binding site" evidence="4">
    <location>
        <position position="227"/>
    </location>
    <ligand>
        <name>D-glyceraldehyde 3-phosphate</name>
        <dbReference type="ChEBI" id="CHEBI:59776"/>
    </ligand>
</feature>
<dbReference type="PRINTS" id="PR00078">
    <property type="entry name" value="G3PDHDRGNASE"/>
</dbReference>
<sequence>MRVAINGTGRIGLCASRVVGARKDIELVAINSTCPLETLIHLLRFDSLHKHALEIEQVDSQHIAIGHSRYVRILSDRDPSRLDFGLAQVVLECTGKFNSMDLAQAHLKNQVQQVVISAPANNTPTFVYGVNHTAYNNQPIISNASCTTNALAPLLKVLDENFGVQHALMTTIHSYTNDQNLLDSKHKDLRRARAAALNIIPTSTGVNKAIALVLPHLAGKISGLALRVPTPDVSLVDLSFSTRTPLSLEKIHASMHVASQGSLQGVLGIDEHQCVSSDFLGSPLSSIYIPDQTLVLGEHHAKILAWYDNEVGYSHRLVDMAQYIHQRKGQAC</sequence>
<dbReference type="AlphaFoldDB" id="A0A553UZD4"/>
<evidence type="ECO:0000256" key="7">
    <source>
        <dbReference type="RuleBase" id="RU000397"/>
    </source>
</evidence>
<dbReference type="SUPFAM" id="SSF51735">
    <property type="entry name" value="NAD(P)-binding Rossmann-fold domains"/>
    <property type="match status" value="1"/>
</dbReference>
<reference evidence="10 11" key="3">
    <citation type="submission" date="2019-07" db="EMBL/GenBank/DDBJ databases">
        <authorList>
            <person name="Papic B."/>
        </authorList>
    </citation>
    <scope>NUCLEOTIDE SEQUENCE [LARGE SCALE GENOMIC DNA]</scope>
    <source>
        <strain evidence="10 11">L8b</strain>
    </source>
</reference>
<evidence type="ECO:0000313" key="10">
    <source>
        <dbReference type="EMBL" id="TSA85575.1"/>
    </source>
</evidence>
<reference evidence="11" key="2">
    <citation type="submission" date="2019-07" db="EMBL/GenBank/DDBJ databases">
        <title>Helicobacter labacensis sp. nov., Helicobacter mehlei sp. nov. and Helicobacter vulpis sp. nov., isolated from gastric mucosa of red fox (Vulpis vulpis).</title>
        <authorList>
            <person name="Papic B."/>
        </authorList>
    </citation>
    <scope>NUCLEOTIDE SEQUENCE [LARGE SCALE GENOMIC DNA]</scope>
    <source>
        <strain evidence="11">L8b</strain>
    </source>
</reference>
<feature type="binding site" evidence="5">
    <location>
        <position position="117"/>
    </location>
    <ligand>
        <name>NAD(+)</name>
        <dbReference type="ChEBI" id="CHEBI:57540"/>
    </ligand>
</feature>
<dbReference type="FunFam" id="3.30.360.10:FF:000002">
    <property type="entry name" value="Glyceraldehyde-3-phosphate dehydrogenase"/>
    <property type="match status" value="1"/>
</dbReference>
<evidence type="ECO:0000259" key="9">
    <source>
        <dbReference type="SMART" id="SM00846"/>
    </source>
</evidence>
<comment type="caution">
    <text evidence="10">The sequence shown here is derived from an EMBL/GenBank/DDBJ whole genome shotgun (WGS) entry which is preliminary data.</text>
</comment>
<dbReference type="PANTHER" id="PTHR43148">
    <property type="entry name" value="GLYCERALDEHYDE-3-PHOSPHATE DEHYDROGENASE 2"/>
    <property type="match status" value="1"/>
</dbReference>
<keyword evidence="5" id="KW-0547">Nucleotide-binding</keyword>
<dbReference type="InterPro" id="IPR020829">
    <property type="entry name" value="GlycerAld_3-P_DH_cat"/>
</dbReference>
<protein>
    <recommendedName>
        <fullName evidence="8">Glyceraldehyde-3-phosphate dehydrogenase</fullName>
        <ecNumber evidence="8">1.2.1.-</ecNumber>
    </recommendedName>
</protein>
<dbReference type="Gene3D" id="3.30.360.10">
    <property type="entry name" value="Dihydrodipicolinate Reductase, domain 2"/>
    <property type="match status" value="1"/>
</dbReference>
<dbReference type="InterPro" id="IPR020830">
    <property type="entry name" value="GlycerAld_3-P_DH_AS"/>
</dbReference>
<dbReference type="Pfam" id="PF00044">
    <property type="entry name" value="Gp_dh_N"/>
    <property type="match status" value="1"/>
</dbReference>
<gene>
    <name evidence="10" type="primary">gap</name>
    <name evidence="10" type="ORF">FNE76_03645</name>
</gene>
<evidence type="ECO:0000256" key="8">
    <source>
        <dbReference type="RuleBase" id="RU361160"/>
    </source>
</evidence>
<dbReference type="CDD" id="cd05214">
    <property type="entry name" value="GAPDH_I_N"/>
    <property type="match status" value="1"/>
</dbReference>
<dbReference type="SMART" id="SM00846">
    <property type="entry name" value="Gp_dh_N"/>
    <property type="match status" value="1"/>
</dbReference>
<reference evidence="10 11" key="1">
    <citation type="submission" date="2019-07" db="EMBL/GenBank/DDBJ databases">
        <title>Helicobacter labacensis sp. nov., Helicobacter mehlei sp. nov. and Helicobacter vulpis sp. nov., isolated from gastric mucosa of red fox (Vulpis vulpis).</title>
        <authorList>
            <person name="Kusar D."/>
            <person name="Gruntar I."/>
            <person name="Pate M."/>
            <person name="Zajc U."/>
            <person name="Ocepek M."/>
        </authorList>
    </citation>
    <scope>NUCLEOTIDE SEQUENCE [LARGE SCALE GENOMIC DNA]</scope>
    <source>
        <strain evidence="10 11">L8b</strain>
    </source>
</reference>
<evidence type="ECO:0000256" key="3">
    <source>
        <dbReference type="PIRSR" id="PIRSR000149-1"/>
    </source>
</evidence>
<name>A0A553UZD4_9HELI</name>
<evidence type="ECO:0000256" key="6">
    <source>
        <dbReference type="PIRSR" id="PIRSR000149-4"/>
    </source>
</evidence>
<dbReference type="CDD" id="cd18126">
    <property type="entry name" value="GAPDH_I_C"/>
    <property type="match status" value="1"/>
</dbReference>
<evidence type="ECO:0000256" key="5">
    <source>
        <dbReference type="PIRSR" id="PIRSR000149-3"/>
    </source>
</evidence>
<evidence type="ECO:0000256" key="4">
    <source>
        <dbReference type="PIRSR" id="PIRSR000149-2"/>
    </source>
</evidence>
<feature type="binding site" evidence="4">
    <location>
        <begin position="145"/>
        <end position="147"/>
    </location>
    <ligand>
        <name>D-glyceraldehyde 3-phosphate</name>
        <dbReference type="ChEBI" id="CHEBI:59776"/>
    </ligand>
</feature>
<dbReference type="PROSITE" id="PS00071">
    <property type="entry name" value="GAPDH"/>
    <property type="match status" value="1"/>
</dbReference>
<dbReference type="GO" id="GO:0006006">
    <property type="term" value="P:glucose metabolic process"/>
    <property type="evidence" value="ECO:0007669"/>
    <property type="project" value="InterPro"/>
</dbReference>
<feature type="binding site" evidence="5">
    <location>
        <position position="309"/>
    </location>
    <ligand>
        <name>NAD(+)</name>
        <dbReference type="ChEBI" id="CHEBI:57540"/>
    </ligand>
</feature>
<dbReference type="InterPro" id="IPR036291">
    <property type="entry name" value="NAD(P)-bd_dom_sf"/>
</dbReference>
<evidence type="ECO:0000256" key="2">
    <source>
        <dbReference type="ARBA" id="ARBA00023002"/>
    </source>
</evidence>
<dbReference type="GO" id="GO:0050661">
    <property type="term" value="F:NADP binding"/>
    <property type="evidence" value="ECO:0007669"/>
    <property type="project" value="InterPro"/>
</dbReference>
<feature type="site" description="Activates thiol group during catalysis" evidence="6">
    <location>
        <position position="173"/>
    </location>
</feature>
<feature type="active site" description="Nucleophile" evidence="3">
    <location>
        <position position="146"/>
    </location>
</feature>
<keyword evidence="11" id="KW-1185">Reference proteome</keyword>
<feature type="binding site" evidence="4">
    <location>
        <begin position="204"/>
        <end position="205"/>
    </location>
    <ligand>
        <name>D-glyceraldehyde 3-phosphate</name>
        <dbReference type="ChEBI" id="CHEBI:59776"/>
    </ligand>
</feature>
<dbReference type="EMBL" id="VKGC01000006">
    <property type="protein sequence ID" value="TSA85575.1"/>
    <property type="molecule type" value="Genomic_DNA"/>
</dbReference>
<dbReference type="Gene3D" id="3.40.50.720">
    <property type="entry name" value="NAD(P)-binding Rossmann-like Domain"/>
    <property type="match status" value="1"/>
</dbReference>
<dbReference type="EC" id="1.2.1.-" evidence="8"/>
<dbReference type="Pfam" id="PF02800">
    <property type="entry name" value="Gp_dh_C"/>
    <property type="match status" value="1"/>
</dbReference>
<accession>A0A553UZD4</accession>
<dbReference type="OrthoDB" id="9803304at2"/>
<comment type="similarity">
    <text evidence="1 7">Belongs to the glyceraldehyde-3-phosphate dehydrogenase family.</text>
</comment>
<dbReference type="GO" id="GO:0051287">
    <property type="term" value="F:NAD binding"/>
    <property type="evidence" value="ECO:0007669"/>
    <property type="project" value="InterPro"/>
</dbReference>
<dbReference type="RefSeq" id="WP_120947611.1">
    <property type="nucleotide sequence ID" value="NZ_QXQP01000005.1"/>
</dbReference>